<proteinExistence type="predicted"/>
<sequence length="511" mass="58164">MFCRCVRTRREEGVNGVLALMVGGNLPTTHRICEEDITIIVLEQNQYRTQQTVAFEPGMSTPWQQYRADGQPRAVAVCCVVALYSRQSKEIWICDITSSNANELVVNDGQYKMIVTVYPRRNAVVSNFATDSRGNRLPSYARMFAFLLPLDIPMIYNATVQLTKEDGAILCHEIVFTIRINLLEASVSWLQQSENLFEVEYPLPKIKLTGVLRFNFGWNIIMHFENLADNGEFEVYRRHRLILENWAKTRPHYQDLVAMVLLEEGVACLIQHRLEEGVSLARRACRLSSHFSCVNDRAIRGYASAVYAAAERFAGNQDGAKEHLIDALEIFEPMEPSTYTSIALYNIGAITMERSATIGITSTEEKEAENFLQKAADHWMYQQLNTTIRVLPRVYNRLISLYLKSSPNTAPDLNVNVPQESLTRASDVIGRFENLFPDCSKWMKTTFCLGKTDYCIRKRDIDGGLRVAQQALEISLASGLQRETTGARRRIDLLRELDNHRRHPPEVPGTL</sequence>
<dbReference type="InterPro" id="IPR011990">
    <property type="entry name" value="TPR-like_helical_dom_sf"/>
</dbReference>
<dbReference type="Proteomes" id="UP001159427">
    <property type="component" value="Unassembled WGS sequence"/>
</dbReference>
<organism evidence="1 2">
    <name type="scientific">Porites evermanni</name>
    <dbReference type="NCBI Taxonomy" id="104178"/>
    <lineage>
        <taxon>Eukaryota</taxon>
        <taxon>Metazoa</taxon>
        <taxon>Cnidaria</taxon>
        <taxon>Anthozoa</taxon>
        <taxon>Hexacorallia</taxon>
        <taxon>Scleractinia</taxon>
        <taxon>Fungiina</taxon>
        <taxon>Poritidae</taxon>
        <taxon>Porites</taxon>
    </lineage>
</organism>
<name>A0ABN8LVQ9_9CNID</name>
<dbReference type="Gene3D" id="1.25.40.10">
    <property type="entry name" value="Tetratricopeptide repeat domain"/>
    <property type="match status" value="1"/>
</dbReference>
<protein>
    <submittedName>
        <fullName evidence="1">Uncharacterized protein</fullName>
    </submittedName>
</protein>
<dbReference type="EMBL" id="CALNXI010000118">
    <property type="protein sequence ID" value="CAH3019546.1"/>
    <property type="molecule type" value="Genomic_DNA"/>
</dbReference>
<reference evidence="1 2" key="1">
    <citation type="submission" date="2022-05" db="EMBL/GenBank/DDBJ databases">
        <authorList>
            <consortium name="Genoscope - CEA"/>
            <person name="William W."/>
        </authorList>
    </citation>
    <scope>NUCLEOTIDE SEQUENCE [LARGE SCALE GENOMIC DNA]</scope>
</reference>
<gene>
    <name evidence="1" type="ORF">PEVE_00003001</name>
</gene>
<dbReference type="SUPFAM" id="SSF48452">
    <property type="entry name" value="TPR-like"/>
    <property type="match status" value="1"/>
</dbReference>
<accession>A0ABN8LVQ9</accession>
<comment type="caution">
    <text evidence="1">The sequence shown here is derived from an EMBL/GenBank/DDBJ whole genome shotgun (WGS) entry which is preliminary data.</text>
</comment>
<evidence type="ECO:0000313" key="1">
    <source>
        <dbReference type="EMBL" id="CAH3019546.1"/>
    </source>
</evidence>
<keyword evidence="2" id="KW-1185">Reference proteome</keyword>
<evidence type="ECO:0000313" key="2">
    <source>
        <dbReference type="Proteomes" id="UP001159427"/>
    </source>
</evidence>